<accession>A0A9R1WG18</accession>
<comment type="caution">
    <text evidence="1">The sequence shown here is derived from an EMBL/GenBank/DDBJ whole genome shotgun (WGS) entry which is preliminary data.</text>
</comment>
<gene>
    <name evidence="1" type="ORF">LSAT_V11C200050920</name>
</gene>
<dbReference type="InterPro" id="IPR043502">
    <property type="entry name" value="DNA/RNA_pol_sf"/>
</dbReference>
<dbReference type="Gene3D" id="2.40.70.10">
    <property type="entry name" value="Acid Proteases"/>
    <property type="match status" value="1"/>
</dbReference>
<dbReference type="PANTHER" id="PTHR33067:SF37">
    <property type="entry name" value="RETROTRANSPOSON GAG DOMAIN, ASPARTIC PEPTIDASE DOMAIN SUPERFAMILY"/>
    <property type="match status" value="1"/>
</dbReference>
<name>A0A9R1WG18_LACSA</name>
<evidence type="ECO:0000313" key="2">
    <source>
        <dbReference type="Proteomes" id="UP000235145"/>
    </source>
</evidence>
<organism evidence="1 2">
    <name type="scientific">Lactuca sativa</name>
    <name type="common">Garden lettuce</name>
    <dbReference type="NCBI Taxonomy" id="4236"/>
    <lineage>
        <taxon>Eukaryota</taxon>
        <taxon>Viridiplantae</taxon>
        <taxon>Streptophyta</taxon>
        <taxon>Embryophyta</taxon>
        <taxon>Tracheophyta</taxon>
        <taxon>Spermatophyta</taxon>
        <taxon>Magnoliopsida</taxon>
        <taxon>eudicotyledons</taxon>
        <taxon>Gunneridae</taxon>
        <taxon>Pentapetalae</taxon>
        <taxon>asterids</taxon>
        <taxon>campanulids</taxon>
        <taxon>Asterales</taxon>
        <taxon>Asteraceae</taxon>
        <taxon>Cichorioideae</taxon>
        <taxon>Cichorieae</taxon>
        <taxon>Lactucinae</taxon>
        <taxon>Lactuca</taxon>
    </lineage>
</organism>
<protein>
    <submittedName>
        <fullName evidence="1">Uncharacterized protein</fullName>
    </submittedName>
</protein>
<dbReference type="CDD" id="cd00303">
    <property type="entry name" value="retropepsin_like"/>
    <property type="match status" value="1"/>
</dbReference>
<dbReference type="EMBL" id="NBSK02000002">
    <property type="protein sequence ID" value="KAJ0221910.1"/>
    <property type="molecule type" value="Genomic_DNA"/>
</dbReference>
<dbReference type="PANTHER" id="PTHR33067">
    <property type="entry name" value="RNA-DIRECTED DNA POLYMERASE-RELATED"/>
    <property type="match status" value="1"/>
</dbReference>
<keyword evidence="2" id="KW-1185">Reference proteome</keyword>
<dbReference type="Gene3D" id="3.10.10.10">
    <property type="entry name" value="HIV Type 1 Reverse Transcriptase, subunit A, domain 1"/>
    <property type="match status" value="1"/>
</dbReference>
<dbReference type="SUPFAM" id="SSF56672">
    <property type="entry name" value="DNA/RNA polymerases"/>
    <property type="match status" value="1"/>
</dbReference>
<proteinExistence type="predicted"/>
<dbReference type="AlphaFoldDB" id="A0A9R1WG18"/>
<evidence type="ECO:0000313" key="1">
    <source>
        <dbReference type="EMBL" id="KAJ0221910.1"/>
    </source>
</evidence>
<dbReference type="InterPro" id="IPR021109">
    <property type="entry name" value="Peptidase_aspartic_dom_sf"/>
</dbReference>
<sequence>MLDLGASINVLPYSLFKTIRVGPLKRTGVIIQLVDHSLVHPKGVLEDVLVQVNELIFPTDFYVLDMGDDDSPNSGSILLRRPFLKTARTKIDVYDGTLSMEFDGEVINFNIYGAMRYPDDVSAVNFIDVIEPLTAEYFEIANRESLALVLHIKFSINAAQVISEKYVVDREVQEMAAHMDQYGTQTRKLLISNSKLFPFVVQAPILELKTLPEHLKYSYLGEKETLPVIISNKLSEKEELELIGTLKEYKSAIGWAIADSKGLSPSLCMHKIVMEEDYKPSREAQRRLNPPMMEVVKKEVMKLLDAGMIYPISDSKWVSPVQVVPKKAGVTFVENKEGELIRC</sequence>
<dbReference type="Proteomes" id="UP000235145">
    <property type="component" value="Unassembled WGS sequence"/>
</dbReference>
<reference evidence="1 2" key="1">
    <citation type="journal article" date="2017" name="Nat. Commun.">
        <title>Genome assembly with in vitro proximity ligation data and whole-genome triplication in lettuce.</title>
        <authorList>
            <person name="Reyes-Chin-Wo S."/>
            <person name="Wang Z."/>
            <person name="Yang X."/>
            <person name="Kozik A."/>
            <person name="Arikit S."/>
            <person name="Song C."/>
            <person name="Xia L."/>
            <person name="Froenicke L."/>
            <person name="Lavelle D.O."/>
            <person name="Truco M.J."/>
            <person name="Xia R."/>
            <person name="Zhu S."/>
            <person name="Xu C."/>
            <person name="Xu H."/>
            <person name="Xu X."/>
            <person name="Cox K."/>
            <person name="Korf I."/>
            <person name="Meyers B.C."/>
            <person name="Michelmore R.W."/>
        </authorList>
    </citation>
    <scope>NUCLEOTIDE SEQUENCE [LARGE SCALE GENOMIC DNA]</scope>
    <source>
        <strain evidence="2">cv. Salinas</strain>
        <tissue evidence="1">Seedlings</tissue>
    </source>
</reference>